<evidence type="ECO:0000313" key="2">
    <source>
        <dbReference type="EMBL" id="BAD41249.1"/>
    </source>
</evidence>
<reference evidence="2 3" key="1">
    <citation type="journal article" date="2004" name="Nucleic Acids Res.">
        <title>Genome sequence of Symbiobacterium thermophilum, an uncultivable bacterium that depends on microbial commensalism.</title>
        <authorList>
            <person name="Ueda K."/>
            <person name="Yamashita A."/>
            <person name="Ishikawa J."/>
            <person name="Shimada M."/>
            <person name="Watsuji T."/>
            <person name="Morimura K."/>
            <person name="Ikeda H."/>
            <person name="Hattori M."/>
            <person name="Beppu T."/>
        </authorList>
    </citation>
    <scope>NUCLEOTIDE SEQUENCE [LARGE SCALE GENOMIC DNA]</scope>
    <source>
        <strain evidence="3">T / IAM 14863</strain>
    </source>
</reference>
<organism evidence="2 3">
    <name type="scientific">Symbiobacterium thermophilum (strain DSM 24528 / JCM 14929 / IAM 14863 / T)</name>
    <dbReference type="NCBI Taxonomy" id="292459"/>
    <lineage>
        <taxon>Bacteria</taxon>
        <taxon>Bacillati</taxon>
        <taxon>Bacillota</taxon>
        <taxon>Clostridia</taxon>
        <taxon>Eubacteriales</taxon>
        <taxon>Symbiobacteriaceae</taxon>
        <taxon>Symbiobacterium</taxon>
    </lineage>
</organism>
<dbReference type="Pfam" id="PF20020">
    <property type="entry name" value="DUF6431"/>
    <property type="match status" value="1"/>
</dbReference>
<protein>
    <recommendedName>
        <fullName evidence="1">DUF6431 domain-containing protein</fullName>
    </recommendedName>
</protein>
<sequence length="221" mass="25494">MAVHLGRLSPQGGVHLCMCILLPLGQNVQTYLRKYGTCGPDLPLHCPGCGGRMRRHGRYWRWVFTAHQKAYIPIYRWWCPGCRKTCAILPDFLKPYARFITLVREAVVRGRVRRGLPWSTLARRLSSPTVSWLSEKTLRRWLVRARALAGEWSQYLAERVLRFWPDTDLDALTPRREGPDATLHFLLDVGDWYRRQMGRRPEEHGGVFAALNRLGEGTASL</sequence>
<dbReference type="KEGG" id="sth:STH2264"/>
<dbReference type="STRING" id="292459.STH2264"/>
<dbReference type="HOGENOM" id="CLU_1320339_0_0_9"/>
<proteinExistence type="predicted"/>
<accession>Q67M46</accession>
<dbReference type="InterPro" id="IPR045536">
    <property type="entry name" value="DUF6431"/>
</dbReference>
<dbReference type="eggNOG" id="COG3464">
    <property type="taxonomic scope" value="Bacteria"/>
</dbReference>
<feature type="domain" description="DUF6431" evidence="1">
    <location>
        <begin position="46"/>
        <end position="112"/>
    </location>
</feature>
<gene>
    <name evidence="2" type="ordered locus">STH2264</name>
</gene>
<evidence type="ECO:0000313" key="3">
    <source>
        <dbReference type="Proteomes" id="UP000000417"/>
    </source>
</evidence>
<dbReference type="EMBL" id="AP006840">
    <property type="protein sequence ID" value="BAD41249.1"/>
    <property type="molecule type" value="Genomic_DNA"/>
</dbReference>
<keyword evidence="3" id="KW-1185">Reference proteome</keyword>
<evidence type="ECO:0000259" key="1">
    <source>
        <dbReference type="Pfam" id="PF20020"/>
    </source>
</evidence>
<name>Q67M46_SYMTH</name>
<dbReference type="AlphaFoldDB" id="Q67M46"/>
<dbReference type="Proteomes" id="UP000000417">
    <property type="component" value="Chromosome"/>
</dbReference>